<protein>
    <recommendedName>
        <fullName evidence="4">Peptide methionine sulfoxide reductase MsrA</fullName>
        <shortName evidence="4">Protein-methionine-S-oxide reductase</shortName>
        <ecNumber evidence="4">1.8.4.11</ecNumber>
    </recommendedName>
    <alternativeName>
        <fullName evidence="4">Peptide-methionine (S)-S-oxide reductase</fullName>
        <shortName evidence="4">Peptide Met(O) reductase</shortName>
    </alternativeName>
</protein>
<dbReference type="EC" id="1.8.4.11" evidence="4"/>
<feature type="domain" description="Peptide methionine sulphoxide reductase MsrA" evidence="5">
    <location>
        <begin position="24"/>
        <end position="160"/>
    </location>
</feature>
<dbReference type="SUPFAM" id="SSF55068">
    <property type="entry name" value="Peptide methionine sulfoxide reductase"/>
    <property type="match status" value="1"/>
</dbReference>
<dbReference type="InterPro" id="IPR002569">
    <property type="entry name" value="Met_Sox_Rdtase_MsrA_dom"/>
</dbReference>
<comment type="similarity">
    <text evidence="4">Belongs to the MsrA Met sulfoxide reductase family.</text>
</comment>
<sequence>MFQGYQTVEDMIKKYNPQAVTVETATFGMGCFWGPEAMFGSTQGVLRTRVGFAGGTSPKPTYRHMGDHTETVEIDFDPTIISYEEILRKFWQNHYPNRGNYKGRQYISMLRYRSGQQKEAIKKVRKEMERNLGEAIETEIAEYENFTMADERHQKYYLKRYPNTLQQLQDLFPKPELLIDSTFAARLNGFVKGYGKLRLLKNEIALWNIDEEDKEVLLNKLETIKW</sequence>
<dbReference type="GO" id="GO:0008113">
    <property type="term" value="F:peptide-methionine (S)-S-oxide reductase activity"/>
    <property type="evidence" value="ECO:0007669"/>
    <property type="project" value="UniProtKB-EC"/>
</dbReference>
<accession>A0ABV7KRD4</accession>
<dbReference type="Proteomes" id="UP001595625">
    <property type="component" value="Unassembled WGS sequence"/>
</dbReference>
<comment type="caution">
    <text evidence="6">The sequence shown here is derived from an EMBL/GenBank/DDBJ whole genome shotgun (WGS) entry which is preliminary data.</text>
</comment>
<dbReference type="PANTHER" id="PTHR42799">
    <property type="entry name" value="MITOCHONDRIAL PEPTIDE METHIONINE SULFOXIDE REDUCTASE"/>
    <property type="match status" value="1"/>
</dbReference>
<feature type="active site" evidence="4">
    <location>
        <position position="31"/>
    </location>
</feature>
<dbReference type="NCBIfam" id="TIGR00401">
    <property type="entry name" value="msrA"/>
    <property type="match status" value="1"/>
</dbReference>
<dbReference type="HAMAP" id="MF_01401">
    <property type="entry name" value="MsrA"/>
    <property type="match status" value="1"/>
</dbReference>
<comment type="catalytic activity">
    <reaction evidence="2 4">
        <text>L-methionyl-[protein] + [thioredoxin]-disulfide + H2O = L-methionyl-(S)-S-oxide-[protein] + [thioredoxin]-dithiol</text>
        <dbReference type="Rhea" id="RHEA:14217"/>
        <dbReference type="Rhea" id="RHEA-COMP:10698"/>
        <dbReference type="Rhea" id="RHEA-COMP:10700"/>
        <dbReference type="Rhea" id="RHEA-COMP:12313"/>
        <dbReference type="Rhea" id="RHEA-COMP:12315"/>
        <dbReference type="ChEBI" id="CHEBI:15377"/>
        <dbReference type="ChEBI" id="CHEBI:16044"/>
        <dbReference type="ChEBI" id="CHEBI:29950"/>
        <dbReference type="ChEBI" id="CHEBI:44120"/>
        <dbReference type="ChEBI" id="CHEBI:50058"/>
        <dbReference type="EC" id="1.8.4.11"/>
    </reaction>
</comment>
<proteinExistence type="inferred from homology"/>
<reference evidence="7" key="1">
    <citation type="journal article" date="2019" name="Int. J. Syst. Evol. Microbiol.">
        <title>The Global Catalogue of Microorganisms (GCM) 10K type strain sequencing project: providing services to taxonomists for standard genome sequencing and annotation.</title>
        <authorList>
            <consortium name="The Broad Institute Genomics Platform"/>
            <consortium name="The Broad Institute Genome Sequencing Center for Infectious Disease"/>
            <person name="Wu L."/>
            <person name="Ma J."/>
        </authorList>
    </citation>
    <scope>NUCLEOTIDE SEQUENCE [LARGE SCALE GENOMIC DNA]</scope>
    <source>
        <strain evidence="7">CCM 320</strain>
    </source>
</reference>
<organism evidence="6 7">
    <name type="scientific">Planomicrobium okeanokoites</name>
    <name type="common">Planococcus okeanokoites</name>
    <name type="synonym">Flavobacterium okeanokoites</name>
    <dbReference type="NCBI Taxonomy" id="244"/>
    <lineage>
        <taxon>Bacteria</taxon>
        <taxon>Bacillati</taxon>
        <taxon>Bacillota</taxon>
        <taxon>Bacilli</taxon>
        <taxon>Bacillales</taxon>
        <taxon>Caryophanaceae</taxon>
        <taxon>Planomicrobium</taxon>
    </lineage>
</organism>
<dbReference type="Gene3D" id="3.30.1060.10">
    <property type="entry name" value="Peptide methionine sulphoxide reductase MsrA"/>
    <property type="match status" value="1"/>
</dbReference>
<name>A0ABV7KRD4_PLAOK</name>
<evidence type="ECO:0000256" key="4">
    <source>
        <dbReference type="HAMAP-Rule" id="MF_01401"/>
    </source>
</evidence>
<keyword evidence="1 4" id="KW-0560">Oxidoreductase</keyword>
<evidence type="ECO:0000256" key="2">
    <source>
        <dbReference type="ARBA" id="ARBA00047806"/>
    </source>
</evidence>
<keyword evidence="7" id="KW-1185">Reference proteome</keyword>
<dbReference type="RefSeq" id="WP_084243955.1">
    <property type="nucleotide sequence ID" value="NZ_CANNGD010000001.1"/>
</dbReference>
<comment type="function">
    <text evidence="4">Has an important function as a repair enzyme for proteins that have been inactivated by oxidation. Catalyzes the reversible oxidation-reduction of methionine sulfoxide in proteins to methionine.</text>
</comment>
<evidence type="ECO:0000256" key="1">
    <source>
        <dbReference type="ARBA" id="ARBA00023002"/>
    </source>
</evidence>
<comment type="catalytic activity">
    <reaction evidence="3 4">
        <text>[thioredoxin]-disulfide + L-methionine + H2O = L-methionine (S)-S-oxide + [thioredoxin]-dithiol</text>
        <dbReference type="Rhea" id="RHEA:19993"/>
        <dbReference type="Rhea" id="RHEA-COMP:10698"/>
        <dbReference type="Rhea" id="RHEA-COMP:10700"/>
        <dbReference type="ChEBI" id="CHEBI:15377"/>
        <dbReference type="ChEBI" id="CHEBI:29950"/>
        <dbReference type="ChEBI" id="CHEBI:50058"/>
        <dbReference type="ChEBI" id="CHEBI:57844"/>
        <dbReference type="ChEBI" id="CHEBI:58772"/>
        <dbReference type="EC" id="1.8.4.11"/>
    </reaction>
</comment>
<evidence type="ECO:0000313" key="6">
    <source>
        <dbReference type="EMBL" id="MFC3212052.1"/>
    </source>
</evidence>
<dbReference type="InterPro" id="IPR050162">
    <property type="entry name" value="MsrA_MetSO_reductase"/>
</dbReference>
<dbReference type="EMBL" id="JBHRUJ010000017">
    <property type="protein sequence ID" value="MFC3212052.1"/>
    <property type="molecule type" value="Genomic_DNA"/>
</dbReference>
<gene>
    <name evidence="4 6" type="primary">msrA</name>
    <name evidence="6" type="ORF">ACFOEJ_13265</name>
</gene>
<evidence type="ECO:0000259" key="5">
    <source>
        <dbReference type="Pfam" id="PF01625"/>
    </source>
</evidence>
<evidence type="ECO:0000313" key="7">
    <source>
        <dbReference type="Proteomes" id="UP001595625"/>
    </source>
</evidence>
<dbReference type="PANTHER" id="PTHR42799:SF13">
    <property type="entry name" value="PEPTIDE METHIONINE SULFOXIDE REDUCTASE"/>
    <property type="match status" value="1"/>
</dbReference>
<dbReference type="InterPro" id="IPR036509">
    <property type="entry name" value="Met_Sox_Rdtase_MsrA_sf"/>
</dbReference>
<dbReference type="Pfam" id="PF01625">
    <property type="entry name" value="PMSR"/>
    <property type="match status" value="1"/>
</dbReference>
<evidence type="ECO:0000256" key="3">
    <source>
        <dbReference type="ARBA" id="ARBA00048782"/>
    </source>
</evidence>